<protein>
    <submittedName>
        <fullName evidence="1">Uncharacterized protein</fullName>
    </submittedName>
</protein>
<evidence type="ECO:0000313" key="1">
    <source>
        <dbReference type="EMBL" id="EDU48461.1"/>
    </source>
</evidence>
<dbReference type="EMBL" id="DS231619">
    <property type="protein sequence ID" value="EDU48461.1"/>
    <property type="molecule type" value="Genomic_DNA"/>
</dbReference>
<proteinExistence type="predicted"/>
<dbReference type="Proteomes" id="UP000001471">
    <property type="component" value="Unassembled WGS sequence"/>
</dbReference>
<dbReference type="HOGENOM" id="CLU_3051455_0_0_1"/>
<dbReference type="InParanoid" id="B2W6V3"/>
<reference evidence="2" key="1">
    <citation type="journal article" date="2013" name="G3 (Bethesda)">
        <title>Comparative genomics of a plant-pathogenic fungus, Pyrenophora tritici-repentis, reveals transduplication and the impact of repeat elements on pathogenicity and population divergence.</title>
        <authorList>
            <person name="Manning V.A."/>
            <person name="Pandelova I."/>
            <person name="Dhillon B."/>
            <person name="Wilhelm L.J."/>
            <person name="Goodwin S.B."/>
            <person name="Berlin A.M."/>
            <person name="Figueroa M."/>
            <person name="Freitag M."/>
            <person name="Hane J.K."/>
            <person name="Henrissat B."/>
            <person name="Holman W.H."/>
            <person name="Kodira C.D."/>
            <person name="Martin J."/>
            <person name="Oliver R.P."/>
            <person name="Robbertse B."/>
            <person name="Schackwitz W."/>
            <person name="Schwartz D.C."/>
            <person name="Spatafora J.W."/>
            <person name="Turgeon B.G."/>
            <person name="Yandava C."/>
            <person name="Young S."/>
            <person name="Zhou S."/>
            <person name="Zeng Q."/>
            <person name="Grigoriev I.V."/>
            <person name="Ma L.-J."/>
            <person name="Ciuffetti L.M."/>
        </authorList>
    </citation>
    <scope>NUCLEOTIDE SEQUENCE [LARGE SCALE GENOMIC DNA]</scope>
    <source>
        <strain evidence="2">Pt-1C-BFP</strain>
    </source>
</reference>
<dbReference type="AlphaFoldDB" id="B2W6V3"/>
<gene>
    <name evidence="1" type="ORF">PTRG_05541</name>
</gene>
<sequence length="54" mass="6024">MATRHDDIGANIHDPKIWNVNDAVRAAVAKLPTQICEASKVKLSQRKVVPSHRH</sequence>
<name>B2W6V3_PYRTR</name>
<organism evidence="1 2">
    <name type="scientific">Pyrenophora tritici-repentis (strain Pt-1C-BFP)</name>
    <name type="common">Wheat tan spot fungus</name>
    <name type="synonym">Drechslera tritici-repentis</name>
    <dbReference type="NCBI Taxonomy" id="426418"/>
    <lineage>
        <taxon>Eukaryota</taxon>
        <taxon>Fungi</taxon>
        <taxon>Dikarya</taxon>
        <taxon>Ascomycota</taxon>
        <taxon>Pezizomycotina</taxon>
        <taxon>Dothideomycetes</taxon>
        <taxon>Pleosporomycetidae</taxon>
        <taxon>Pleosporales</taxon>
        <taxon>Pleosporineae</taxon>
        <taxon>Pleosporaceae</taxon>
        <taxon>Pyrenophora</taxon>
    </lineage>
</organism>
<evidence type="ECO:0000313" key="2">
    <source>
        <dbReference type="Proteomes" id="UP000001471"/>
    </source>
</evidence>
<accession>B2W6V3</accession>